<protein>
    <submittedName>
        <fullName evidence="1">Uncharacterized protein</fullName>
    </submittedName>
</protein>
<evidence type="ECO:0000313" key="1">
    <source>
        <dbReference type="EMBL" id="OCA54282.1"/>
    </source>
</evidence>
<dbReference type="EMBL" id="LOIC01000072">
    <property type="protein sequence ID" value="OCA54282.1"/>
    <property type="molecule type" value="Genomic_DNA"/>
</dbReference>
<dbReference type="RefSeq" id="WP_065390789.1">
    <property type="nucleotide sequence ID" value="NZ_CAWMQN010000072.1"/>
</dbReference>
<organism evidence="1 2">
    <name type="scientific">Photorhabdus namnaonensis</name>
    <dbReference type="NCBI Taxonomy" id="1851568"/>
    <lineage>
        <taxon>Bacteria</taxon>
        <taxon>Pseudomonadati</taxon>
        <taxon>Pseudomonadota</taxon>
        <taxon>Gammaproteobacteria</taxon>
        <taxon>Enterobacterales</taxon>
        <taxon>Morganellaceae</taxon>
        <taxon>Photorhabdus</taxon>
    </lineage>
</organism>
<accession>A0A1B8YGV7</accession>
<sequence length="995" mass="114884">MNNQDALFPIVKDDIAFETLLTQAKTVIEQQSGQLWSNTEENDPGITLLEACCYGASDLAYRHSLPLRDLLTPEKQEQTLGDGIFPKEFGPQQMLTCGPITAEDYRRALLDLHLLDWCNNDDERIEKIKKIYQIKKIDEIKNEDYFFFNDVQLIREPESERYQYWYNKESREYSFIQEQKQEQEQLTLRGNHWLYLLPSRKTQIDNKLAQEKLNDFLNDNRNLGESVSKIIWLQPVDFLLQLDIELDDDVSDVADIFAQVYMTTEQMVLTSPLRYSTQAMIEQGYSNEEIFEGPYLHHGWIPELSAAKDYTKPTELKLSHLANRLLAIPGVQNITRLALGKHDENISPLADDSWSWTIAQGYYPRLWGNDPLDLISSSASPLTITAKGGVKITVSKQDIENKIIAEPLIETQPELLNWGKHRKVLDYYPVSNKLPACYGLQTYAETQQQVHLHQFMLPFEQMLANGCAELDLLPKLLAFKQRGNAVYGTQWPFKTNTVNYDVHENITPDLIEKLNNDSKIYIGDDIQKQNYIKELTILDYLLGYFGAQCAAIPLPLDLPESNLKKQAKDFLSTQRNYLAQQPELTYQRNNIRIDKVSALQKRIAARLGLGGECFNETPELDELPFYLIEHRQLLPIKPAPQFDEEQTPDNLEIKSEPDTKKHQLIITQTGKANQLLQGQIIDLIITEGDGENKKVLRNQMITNIEKDTFTLNTSNSSDLERNWERVEKAFNQGNLHWKNSSVWLEDMDYQLAYAPKEHEENERWITVNSQTPFPAMIEVDDEITIKYVITPSKPGSKTLYQTDELEYELKVKVVEFDYFENIILVKKEEYSPHNFPLEAEASNYHWYFSNGSILSDRFSFIVSVVLNRQLIEENNNTDPYKLDSWIKSEILAEFPVHLSLIIHWLSPEHFKDFSSTYQRWQNNGAPLGDEAYHVLETLTLGRLPSAATGIGNMRIATAQQRIDVVGESGKEWNTEVIINNQLVYVPYTGENLNKH</sequence>
<proteinExistence type="predicted"/>
<keyword evidence="2" id="KW-1185">Reference proteome</keyword>
<name>A0A1B8YGV7_9GAMM</name>
<dbReference type="Proteomes" id="UP000092665">
    <property type="component" value="Unassembled WGS sequence"/>
</dbReference>
<gene>
    <name evidence="1" type="ORF">Phpb_02726</name>
</gene>
<comment type="caution">
    <text evidence="1">The sequence shown here is derived from an EMBL/GenBank/DDBJ whole genome shotgun (WGS) entry which is preliminary data.</text>
</comment>
<dbReference type="AlphaFoldDB" id="A0A1B8YGV7"/>
<dbReference type="PATRIC" id="fig|29488.15.peg.3001"/>
<reference evidence="2" key="1">
    <citation type="submission" date="2015-11" db="EMBL/GenBank/DDBJ databases">
        <authorList>
            <person name="Tobias N.J."/>
            <person name="Mishra B."/>
            <person name="Gupta D.K."/>
            <person name="Thines M."/>
            <person name="Stinear T.P."/>
            <person name="Bode H.B."/>
        </authorList>
    </citation>
    <scope>NUCLEOTIDE SEQUENCE [LARGE SCALE GENOMIC DNA]</scope>
    <source>
        <strain evidence="2">PB45.5</strain>
    </source>
</reference>
<evidence type="ECO:0000313" key="2">
    <source>
        <dbReference type="Proteomes" id="UP000092665"/>
    </source>
</evidence>